<comment type="caution">
    <text evidence="1">The sequence shown here is derived from an EMBL/GenBank/DDBJ whole genome shotgun (WGS) entry which is preliminary data.</text>
</comment>
<dbReference type="EMBL" id="QLMG01000001">
    <property type="protein sequence ID" value="RAK24075.1"/>
    <property type="molecule type" value="Genomic_DNA"/>
</dbReference>
<reference evidence="1 2" key="1">
    <citation type="submission" date="2018-06" db="EMBL/GenBank/DDBJ databases">
        <title>Genomic Encyclopedia of Archaeal and Bacterial Type Strains, Phase II (KMG-II): from individual species to whole genera.</title>
        <authorList>
            <person name="Goeker M."/>
        </authorList>
    </citation>
    <scope>NUCLEOTIDE SEQUENCE [LARGE SCALE GENOMIC DNA]</scope>
    <source>
        <strain evidence="1 2">DSM 22011</strain>
    </source>
</reference>
<accession>A0A327YWK6</accession>
<evidence type="ECO:0000313" key="1">
    <source>
        <dbReference type="EMBL" id="RAK24075.1"/>
    </source>
</evidence>
<dbReference type="AlphaFoldDB" id="A0A327YWK6"/>
<dbReference type="RefSeq" id="WP_111549490.1">
    <property type="nucleotide sequence ID" value="NZ_LIQE01000003.1"/>
</dbReference>
<gene>
    <name evidence="1" type="ORF">ATI53_1001182</name>
</gene>
<dbReference type="Proteomes" id="UP000249165">
    <property type="component" value="Unassembled WGS sequence"/>
</dbReference>
<organism evidence="1 2">
    <name type="scientific">Salipiger aestuarii</name>
    <dbReference type="NCBI Taxonomy" id="568098"/>
    <lineage>
        <taxon>Bacteria</taxon>
        <taxon>Pseudomonadati</taxon>
        <taxon>Pseudomonadota</taxon>
        <taxon>Alphaproteobacteria</taxon>
        <taxon>Rhodobacterales</taxon>
        <taxon>Roseobacteraceae</taxon>
        <taxon>Salipiger</taxon>
    </lineage>
</organism>
<name>A0A327YWK6_9RHOB</name>
<evidence type="ECO:0000313" key="2">
    <source>
        <dbReference type="Proteomes" id="UP000249165"/>
    </source>
</evidence>
<protein>
    <submittedName>
        <fullName evidence="1">Uncharacterized protein</fullName>
    </submittedName>
</protein>
<sequence length="90" mass="9926">MTDTSTAAMMREAEMMDASDNHVWARKTRALAIERDNLSRDLAAAFDLCAQIADSHAAEARMNGDLTGATIAQQIVRDIRAMREQDDDNA</sequence>
<keyword evidence="2" id="KW-1185">Reference proteome</keyword>
<proteinExistence type="predicted"/>